<evidence type="ECO:0000256" key="1">
    <source>
        <dbReference type="ARBA" id="ARBA00009981"/>
    </source>
</evidence>
<dbReference type="InterPro" id="IPR036165">
    <property type="entry name" value="YefM-like_sf"/>
</dbReference>
<dbReference type="Pfam" id="PF02604">
    <property type="entry name" value="PhdYeFM_antitox"/>
    <property type="match status" value="1"/>
</dbReference>
<protein>
    <recommendedName>
        <fullName evidence="2">Antitoxin</fullName>
    </recommendedName>
</protein>
<keyword evidence="4" id="KW-1185">Reference proteome</keyword>
<dbReference type="NCBIfam" id="TIGR01552">
    <property type="entry name" value="phd_fam"/>
    <property type="match status" value="1"/>
</dbReference>
<name>A0ABS3Q0X4_9GAMM</name>
<organism evidence="3 4">
    <name type="scientific">Thiomicrorhabdus marina</name>
    <dbReference type="NCBI Taxonomy" id="2818442"/>
    <lineage>
        <taxon>Bacteria</taxon>
        <taxon>Pseudomonadati</taxon>
        <taxon>Pseudomonadota</taxon>
        <taxon>Gammaproteobacteria</taxon>
        <taxon>Thiotrichales</taxon>
        <taxon>Piscirickettsiaceae</taxon>
        <taxon>Thiomicrorhabdus</taxon>
    </lineage>
</organism>
<evidence type="ECO:0000313" key="4">
    <source>
        <dbReference type="Proteomes" id="UP000664835"/>
    </source>
</evidence>
<dbReference type="Gene3D" id="3.40.1620.10">
    <property type="entry name" value="YefM-like domain"/>
    <property type="match status" value="1"/>
</dbReference>
<comment type="similarity">
    <text evidence="1 2">Belongs to the phD/YefM antitoxin family.</text>
</comment>
<evidence type="ECO:0000256" key="2">
    <source>
        <dbReference type="RuleBase" id="RU362080"/>
    </source>
</evidence>
<dbReference type="Gene3D" id="6.10.250.330">
    <property type="match status" value="1"/>
</dbReference>
<proteinExistence type="inferred from homology"/>
<dbReference type="SUPFAM" id="SSF143120">
    <property type="entry name" value="YefM-like"/>
    <property type="match status" value="1"/>
</dbReference>
<reference evidence="3 4" key="1">
    <citation type="submission" date="2021-03" db="EMBL/GenBank/DDBJ databases">
        <title>Thiomicrorhabdus sp.nov.,novel sulfur-oxidizing bacteria isolated from coastal sediment.</title>
        <authorList>
            <person name="Liu X."/>
        </authorList>
    </citation>
    <scope>NUCLEOTIDE SEQUENCE [LARGE SCALE GENOMIC DNA]</scope>
    <source>
        <strain evidence="3 4">6S2-11</strain>
    </source>
</reference>
<comment type="caution">
    <text evidence="3">The sequence shown here is derived from an EMBL/GenBank/DDBJ whole genome shotgun (WGS) entry which is preliminary data.</text>
</comment>
<dbReference type="PANTHER" id="PTHR33713:SF6">
    <property type="entry name" value="ANTITOXIN YEFM"/>
    <property type="match status" value="1"/>
</dbReference>
<gene>
    <name evidence="3" type="ORF">J3998_00150</name>
</gene>
<evidence type="ECO:0000313" key="3">
    <source>
        <dbReference type="EMBL" id="MBO1925972.1"/>
    </source>
</evidence>
<dbReference type="InterPro" id="IPR006442">
    <property type="entry name" value="Antitoxin_Phd/YefM"/>
</dbReference>
<accession>A0ABS3Q0X4</accession>
<dbReference type="InterPro" id="IPR051405">
    <property type="entry name" value="phD/YefM_antitoxin"/>
</dbReference>
<sequence>MEAVTYSWARNNLAQTIDSVCDNHEAMIITKKNDKAAVLLSLEDYQALEETAYLLRSPANAKRLMDSITQLEAGQGKVRELVECD</sequence>
<comment type="function">
    <text evidence="2">Antitoxin component of a type II toxin-antitoxin (TA) system.</text>
</comment>
<dbReference type="PANTHER" id="PTHR33713">
    <property type="entry name" value="ANTITOXIN YAFN-RELATED"/>
    <property type="match status" value="1"/>
</dbReference>
<dbReference type="EMBL" id="JAGETV010000001">
    <property type="protein sequence ID" value="MBO1925972.1"/>
    <property type="molecule type" value="Genomic_DNA"/>
</dbReference>
<dbReference type="RefSeq" id="WP_208146021.1">
    <property type="nucleotide sequence ID" value="NZ_JAGETV010000001.1"/>
</dbReference>
<dbReference type="Proteomes" id="UP000664835">
    <property type="component" value="Unassembled WGS sequence"/>
</dbReference>